<dbReference type="NCBIfam" id="TIGR01064">
    <property type="entry name" value="pyruv_kin"/>
    <property type="match status" value="1"/>
</dbReference>
<dbReference type="Pfam" id="PF00224">
    <property type="entry name" value="PK"/>
    <property type="match status" value="1"/>
</dbReference>
<evidence type="ECO:0000256" key="18">
    <source>
        <dbReference type="RuleBase" id="RU000504"/>
    </source>
</evidence>
<dbReference type="KEGG" id="pswu:SY83_15730"/>
<keyword evidence="9" id="KW-0479">Metal-binding</keyword>
<dbReference type="SUPFAM" id="SSF51621">
    <property type="entry name" value="Phosphoenolpyruvate/pyruvate domain"/>
    <property type="match status" value="1"/>
</dbReference>
<dbReference type="Gene3D" id="3.40.1380.20">
    <property type="entry name" value="Pyruvate kinase, C-terminal domain"/>
    <property type="match status" value="1"/>
</dbReference>
<dbReference type="GO" id="GO:0005524">
    <property type="term" value="F:ATP binding"/>
    <property type="evidence" value="ECO:0007669"/>
    <property type="project" value="UniProtKB-KW"/>
</dbReference>
<dbReference type="STRING" id="1178515.SY83_15730"/>
<evidence type="ECO:0000256" key="14">
    <source>
        <dbReference type="ARBA" id="ARBA00022958"/>
    </source>
</evidence>
<evidence type="ECO:0000313" key="21">
    <source>
        <dbReference type="EMBL" id="ANE48953.1"/>
    </source>
</evidence>
<comment type="catalytic activity">
    <reaction evidence="18">
        <text>pyruvate + ATP = phosphoenolpyruvate + ADP + H(+)</text>
        <dbReference type="Rhea" id="RHEA:18157"/>
        <dbReference type="ChEBI" id="CHEBI:15361"/>
        <dbReference type="ChEBI" id="CHEBI:15378"/>
        <dbReference type="ChEBI" id="CHEBI:30616"/>
        <dbReference type="ChEBI" id="CHEBI:58702"/>
        <dbReference type="ChEBI" id="CHEBI:456216"/>
        <dbReference type="EC" id="2.7.1.40"/>
    </reaction>
</comment>
<gene>
    <name evidence="21" type="ORF">SY83_15730</name>
</gene>
<evidence type="ECO:0000256" key="10">
    <source>
        <dbReference type="ARBA" id="ARBA00022741"/>
    </source>
</evidence>
<evidence type="ECO:0000256" key="3">
    <source>
        <dbReference type="ARBA" id="ARBA00004997"/>
    </source>
</evidence>
<dbReference type="FunFam" id="3.20.20.60:FF:000001">
    <property type="entry name" value="Pyruvate kinase"/>
    <property type="match status" value="1"/>
</dbReference>
<dbReference type="GO" id="GO:0006950">
    <property type="term" value="P:response to stress"/>
    <property type="evidence" value="ECO:0007669"/>
    <property type="project" value="UniProtKB-ARBA"/>
</dbReference>
<keyword evidence="15 18" id="KW-0324">Glycolysis</keyword>
<dbReference type="InterPro" id="IPR015813">
    <property type="entry name" value="Pyrv/PenolPyrv_kinase-like_dom"/>
</dbReference>
<evidence type="ECO:0000256" key="17">
    <source>
        <dbReference type="NCBIfam" id="TIGR01064"/>
    </source>
</evidence>
<dbReference type="GO" id="GO:0000287">
    <property type="term" value="F:magnesium ion binding"/>
    <property type="evidence" value="ECO:0007669"/>
    <property type="project" value="UniProtKB-UniRule"/>
</dbReference>
<evidence type="ECO:0000256" key="15">
    <source>
        <dbReference type="ARBA" id="ARBA00023152"/>
    </source>
</evidence>
<dbReference type="OrthoDB" id="9812123at2"/>
<dbReference type="PATRIC" id="fig|1178515.4.peg.3163"/>
<dbReference type="NCBIfam" id="NF004978">
    <property type="entry name" value="PRK06354.1"/>
    <property type="match status" value="1"/>
</dbReference>
<evidence type="ECO:0000256" key="8">
    <source>
        <dbReference type="ARBA" id="ARBA00022679"/>
    </source>
</evidence>
<dbReference type="PANTHER" id="PTHR11817">
    <property type="entry name" value="PYRUVATE KINASE"/>
    <property type="match status" value="1"/>
</dbReference>
<comment type="similarity">
    <text evidence="4">In the C-terminal section; belongs to the PEP-utilizing enzyme family.</text>
</comment>
<dbReference type="UniPathway" id="UPA00109">
    <property type="reaction ID" value="UER00188"/>
</dbReference>
<feature type="domain" description="Pyruvate kinase barrel" evidence="19">
    <location>
        <begin position="1"/>
        <end position="323"/>
    </location>
</feature>
<keyword evidence="14" id="KW-0630">Potassium</keyword>
<dbReference type="InterPro" id="IPR015793">
    <property type="entry name" value="Pyrv_Knase_brl"/>
</dbReference>
<feature type="domain" description="Pyruvate kinase C-terminal" evidence="20">
    <location>
        <begin position="357"/>
        <end position="470"/>
    </location>
</feature>
<keyword evidence="16 21" id="KW-0670">Pyruvate</keyword>
<dbReference type="Pfam" id="PF02887">
    <property type="entry name" value="PK_C"/>
    <property type="match status" value="1"/>
</dbReference>
<dbReference type="NCBIfam" id="NF004491">
    <property type="entry name" value="PRK05826.1"/>
    <property type="match status" value="1"/>
</dbReference>
<comment type="pathway">
    <text evidence="3 18">Carbohydrate degradation; glycolysis; pyruvate from D-glyceraldehyde 3-phosphate: step 5/5.</text>
</comment>
<dbReference type="EC" id="2.7.1.40" evidence="6 17"/>
<protein>
    <recommendedName>
        <fullName evidence="7 17">Pyruvate kinase</fullName>
        <ecNumber evidence="6 17">2.7.1.40</ecNumber>
    </recommendedName>
</protein>
<evidence type="ECO:0000256" key="9">
    <source>
        <dbReference type="ARBA" id="ARBA00022723"/>
    </source>
</evidence>
<dbReference type="AlphaFoldDB" id="A0A172TQA6"/>
<keyword evidence="12" id="KW-0067">ATP-binding</keyword>
<dbReference type="GO" id="GO:0004743">
    <property type="term" value="F:pyruvate kinase activity"/>
    <property type="evidence" value="ECO:0007669"/>
    <property type="project" value="UniProtKB-UniRule"/>
</dbReference>
<accession>A0A172TQA6</accession>
<dbReference type="InterPro" id="IPR040442">
    <property type="entry name" value="Pyrv_kinase-like_dom_sf"/>
</dbReference>
<sequence length="476" mass="50907">MRKTKIVCTIGPSVEDPAMLKRMLAAGMDVARLNMAHGSHEEHGKRVRDIRQVCEETGDAIPIMMDIKGPEVRVGVMKEGSVLLIEGTRVVLTTERVEGDSERIPVTYSNLAKDVHAGATILIDDGLLELRVERTTETEMHCLVVAGGVLKSKKNLNVPGVQVRLPNVTEQDVAHVKFGVEAGIDMIAASFVRSAQAVLEIRELLERHGAPHIQIISKIENHEGVERIQEIIAASDGVMVARGDLGVQLPSEEIPIVQKEIIRLCNEAGKPVITATQMLDSMQWNPRPTRAEASDVANAILDGTDAVMLSGESAAGKYPLEAVGTMVRIALEMEGASDIAQSAAAPVHGTMADSVTEAVGESVARIADALGAKAILTHSFSGFAARMTARQRPNAPIVAVTPSEHVRRCLRLVRGVIPVLGESVTSTDNLFRVSIESGSRLSFIREGDTVVITAGIPTGSSGSTNLIKVHRVGEDV</sequence>
<evidence type="ECO:0000256" key="5">
    <source>
        <dbReference type="ARBA" id="ARBA00008663"/>
    </source>
</evidence>
<name>A0A172TQA6_9BACL</name>
<evidence type="ECO:0000256" key="6">
    <source>
        <dbReference type="ARBA" id="ARBA00012142"/>
    </source>
</evidence>
<dbReference type="GO" id="GO:0030955">
    <property type="term" value="F:potassium ion binding"/>
    <property type="evidence" value="ECO:0007669"/>
    <property type="project" value="UniProtKB-UniRule"/>
</dbReference>
<dbReference type="Gene3D" id="3.20.20.60">
    <property type="entry name" value="Phosphoenolpyruvate-binding domains"/>
    <property type="match status" value="1"/>
</dbReference>
<keyword evidence="11 18" id="KW-0418">Kinase</keyword>
<evidence type="ECO:0000256" key="12">
    <source>
        <dbReference type="ARBA" id="ARBA00022840"/>
    </source>
</evidence>
<dbReference type="InterPro" id="IPR015806">
    <property type="entry name" value="Pyrv_Knase_insert_dom_sf"/>
</dbReference>
<dbReference type="EMBL" id="CP011388">
    <property type="protein sequence ID" value="ANE48953.1"/>
    <property type="molecule type" value="Genomic_DNA"/>
</dbReference>
<evidence type="ECO:0000313" key="22">
    <source>
        <dbReference type="Proteomes" id="UP000076927"/>
    </source>
</evidence>
<dbReference type="SUPFAM" id="SSF52935">
    <property type="entry name" value="PK C-terminal domain-like"/>
    <property type="match status" value="1"/>
</dbReference>
<dbReference type="InterPro" id="IPR001697">
    <property type="entry name" value="Pyr_Knase"/>
</dbReference>
<evidence type="ECO:0000256" key="16">
    <source>
        <dbReference type="ARBA" id="ARBA00023317"/>
    </source>
</evidence>
<dbReference type="PRINTS" id="PR01050">
    <property type="entry name" value="PYRUVTKNASE"/>
</dbReference>
<proteinExistence type="inferred from homology"/>
<dbReference type="InterPro" id="IPR036918">
    <property type="entry name" value="Pyrv_Knase_C_sf"/>
</dbReference>
<evidence type="ECO:0000256" key="13">
    <source>
        <dbReference type="ARBA" id="ARBA00022842"/>
    </source>
</evidence>
<evidence type="ECO:0000256" key="11">
    <source>
        <dbReference type="ARBA" id="ARBA00022777"/>
    </source>
</evidence>
<evidence type="ECO:0000256" key="1">
    <source>
        <dbReference type="ARBA" id="ARBA00001946"/>
    </source>
</evidence>
<organism evidence="21 22">
    <name type="scientific">Paenibacillus swuensis</name>
    <dbReference type="NCBI Taxonomy" id="1178515"/>
    <lineage>
        <taxon>Bacteria</taxon>
        <taxon>Bacillati</taxon>
        <taxon>Bacillota</taxon>
        <taxon>Bacilli</taxon>
        <taxon>Bacillales</taxon>
        <taxon>Paenibacillaceae</taxon>
        <taxon>Paenibacillus</taxon>
    </lineage>
</organism>
<evidence type="ECO:0000259" key="19">
    <source>
        <dbReference type="Pfam" id="PF00224"/>
    </source>
</evidence>
<keyword evidence="10" id="KW-0547">Nucleotide-binding</keyword>
<keyword evidence="8 18" id="KW-0808">Transferase</keyword>
<comment type="similarity">
    <text evidence="5 18">Belongs to the pyruvate kinase family.</text>
</comment>
<dbReference type="InterPro" id="IPR015795">
    <property type="entry name" value="Pyrv_Knase_C"/>
</dbReference>
<comment type="cofactor">
    <cofactor evidence="1">
        <name>Mg(2+)</name>
        <dbReference type="ChEBI" id="CHEBI:18420"/>
    </cofactor>
</comment>
<evidence type="ECO:0000256" key="2">
    <source>
        <dbReference type="ARBA" id="ARBA00001958"/>
    </source>
</evidence>
<keyword evidence="22" id="KW-1185">Reference proteome</keyword>
<dbReference type="InterPro" id="IPR011037">
    <property type="entry name" value="Pyrv_Knase-like_insert_dom_sf"/>
</dbReference>
<dbReference type="SUPFAM" id="SSF50800">
    <property type="entry name" value="PK beta-barrel domain-like"/>
    <property type="match status" value="1"/>
</dbReference>
<dbReference type="InterPro" id="IPR018209">
    <property type="entry name" value="Pyrv_Knase_AS"/>
</dbReference>
<evidence type="ECO:0000259" key="20">
    <source>
        <dbReference type="Pfam" id="PF02887"/>
    </source>
</evidence>
<evidence type="ECO:0000256" key="7">
    <source>
        <dbReference type="ARBA" id="ARBA00018587"/>
    </source>
</evidence>
<dbReference type="PROSITE" id="PS00110">
    <property type="entry name" value="PYRUVATE_KINASE"/>
    <property type="match status" value="1"/>
</dbReference>
<keyword evidence="13 18" id="KW-0460">Magnesium</keyword>
<dbReference type="Proteomes" id="UP000076927">
    <property type="component" value="Chromosome"/>
</dbReference>
<comment type="cofactor">
    <cofactor evidence="2">
        <name>K(+)</name>
        <dbReference type="ChEBI" id="CHEBI:29103"/>
    </cofactor>
</comment>
<reference evidence="21 22" key="1">
    <citation type="submission" date="2015-01" db="EMBL/GenBank/DDBJ databases">
        <title>Paenibacillus swuensis/DY6/whole genome sequencing.</title>
        <authorList>
            <person name="Kim M.K."/>
            <person name="Srinivasan S."/>
            <person name="Lee J.-J."/>
        </authorList>
    </citation>
    <scope>NUCLEOTIDE SEQUENCE [LARGE SCALE GENOMIC DNA]</scope>
    <source>
        <strain evidence="21 22">DY6</strain>
    </source>
</reference>
<dbReference type="Gene3D" id="2.40.33.10">
    <property type="entry name" value="PK beta-barrel domain-like"/>
    <property type="match status" value="1"/>
</dbReference>
<evidence type="ECO:0000256" key="4">
    <source>
        <dbReference type="ARBA" id="ARBA00006237"/>
    </source>
</evidence>
<dbReference type="FunFam" id="2.40.33.10:FF:000001">
    <property type="entry name" value="Pyruvate kinase"/>
    <property type="match status" value="1"/>
</dbReference>
<dbReference type="GO" id="GO:0016301">
    <property type="term" value="F:kinase activity"/>
    <property type="evidence" value="ECO:0007669"/>
    <property type="project" value="UniProtKB-KW"/>
</dbReference>